<evidence type="ECO:0000256" key="1">
    <source>
        <dbReference type="SAM" id="MobiDB-lite"/>
    </source>
</evidence>
<feature type="compositionally biased region" description="Acidic residues" evidence="1">
    <location>
        <begin position="169"/>
        <end position="191"/>
    </location>
</feature>
<dbReference type="PANTHER" id="PTHR36562:SF5">
    <property type="entry name" value="SERINE_ARGININE REPETITIVE MATRIX 2"/>
    <property type="match status" value="1"/>
</dbReference>
<proteinExistence type="predicted"/>
<protein>
    <recommendedName>
        <fullName evidence="4">DUF38 domain-containing protein</fullName>
    </recommendedName>
</protein>
<organism evidence="3">
    <name type="scientific">Caenorhabditis remanei</name>
    <name type="common">Caenorhabditis vulgaris</name>
    <dbReference type="NCBI Taxonomy" id="31234"/>
    <lineage>
        <taxon>Eukaryota</taxon>
        <taxon>Metazoa</taxon>
        <taxon>Ecdysozoa</taxon>
        <taxon>Nematoda</taxon>
        <taxon>Chromadorea</taxon>
        <taxon>Rhabditida</taxon>
        <taxon>Rhabditina</taxon>
        <taxon>Rhabditomorpha</taxon>
        <taxon>Rhabditoidea</taxon>
        <taxon>Rhabditidae</taxon>
        <taxon>Peloderinae</taxon>
        <taxon>Caenorhabditis</taxon>
    </lineage>
</organism>
<dbReference type="AlphaFoldDB" id="E3MW59"/>
<name>E3MW59_CAERE</name>
<feature type="compositionally biased region" description="Acidic residues" evidence="1">
    <location>
        <begin position="476"/>
        <end position="497"/>
    </location>
</feature>
<evidence type="ECO:0008006" key="4">
    <source>
        <dbReference type="Google" id="ProtNLM"/>
    </source>
</evidence>
<dbReference type="InParanoid" id="E3MW59"/>
<dbReference type="OrthoDB" id="5909092at2759"/>
<feature type="compositionally biased region" description="Acidic residues" evidence="1">
    <location>
        <begin position="209"/>
        <end position="241"/>
    </location>
</feature>
<feature type="region of interest" description="Disordered" evidence="1">
    <location>
        <begin position="137"/>
        <end position="277"/>
    </location>
</feature>
<evidence type="ECO:0000313" key="2">
    <source>
        <dbReference type="EMBL" id="EFP10437.1"/>
    </source>
</evidence>
<dbReference type="GO" id="GO:0005634">
    <property type="term" value="C:nucleus"/>
    <property type="evidence" value="ECO:0007669"/>
    <property type="project" value="TreeGrafter"/>
</dbReference>
<dbReference type="STRING" id="31234.E3MW59"/>
<dbReference type="InterPro" id="IPR051372">
    <property type="entry name" value="CWC21"/>
</dbReference>
<feature type="compositionally biased region" description="Basic and acidic residues" evidence="1">
    <location>
        <begin position="192"/>
        <end position="208"/>
    </location>
</feature>
<dbReference type="Proteomes" id="UP000008281">
    <property type="component" value="Unassembled WGS sequence"/>
</dbReference>
<reference evidence="2" key="1">
    <citation type="submission" date="2007-07" db="EMBL/GenBank/DDBJ databases">
        <title>PCAP assembly of the Caenorhabditis remanei genome.</title>
        <authorList>
            <consortium name="The Caenorhabditis remanei Sequencing Consortium"/>
            <person name="Wilson R.K."/>
        </authorList>
    </citation>
    <scope>NUCLEOTIDE SEQUENCE [LARGE SCALE GENOMIC DNA]</scope>
    <source>
        <strain evidence="2">PB4641</strain>
    </source>
</reference>
<gene>
    <name evidence="2" type="ORF">CRE_22928</name>
</gene>
<feature type="compositionally biased region" description="Basic and acidic residues" evidence="1">
    <location>
        <begin position="242"/>
        <end position="253"/>
    </location>
</feature>
<dbReference type="eggNOG" id="ENOG502R2IF">
    <property type="taxonomic scope" value="Eukaryota"/>
</dbReference>
<evidence type="ECO:0000313" key="3">
    <source>
        <dbReference type="Proteomes" id="UP000008281"/>
    </source>
</evidence>
<accession>E3MW59</accession>
<keyword evidence="3" id="KW-1185">Reference proteome</keyword>
<dbReference type="HOGENOM" id="CLU_527036_0_0_1"/>
<dbReference type="PANTHER" id="PTHR36562">
    <property type="entry name" value="SERINE/ARGININE REPETITIVE MATRIX 2"/>
    <property type="match status" value="1"/>
</dbReference>
<dbReference type="EMBL" id="DS268485">
    <property type="protein sequence ID" value="EFP10437.1"/>
    <property type="molecule type" value="Genomic_DNA"/>
</dbReference>
<feature type="region of interest" description="Disordered" evidence="1">
    <location>
        <begin position="476"/>
        <end position="503"/>
    </location>
</feature>
<feature type="compositionally biased region" description="Acidic residues" evidence="1">
    <location>
        <begin position="254"/>
        <end position="276"/>
    </location>
</feature>
<sequence>MTHRVETTLWQRSKINLCRRGPPYFSLNFNCYGTSTTTYEDEDDSIEISNENFIEISTNEGFKVSYEIREGSGLEVTNGDRWKFIHEQNKKDQIKIIQRNLMSILCSEKLRIDTLRIESDHITEEDDCDEMIQHLYGGDYDEEDEDEEEKEDKDKDEEEKDEKDKDKEANDEEEKDDEDYDEEDKDEEEKEDKDKDKEEKDEKDKDKEANDEEEKDDEDYDEEDKDEEEKEDKDKDEEEKEDKDKDKEEKDEKDKDEEEKEDKDKDEEDYDDEGWDDNIGMRALQKTLKHLPNKLKVRNLEYCVQELDDVFIETLEKIDPEHLKFLQLRIYRYYICVIDWEYLYNLEQWKRLKTLKIYYPLPAVPDIVNSYTHFENAYLEIADFFLLDGEISKHDVVMQIKEKLLQNPTLKQFKMCTYSDMHDSDFEDINDTLQQYNTNNAPYPCWASIPYPDSDKKLELLVKKKMIWFKGPCYVEEEDSDEDDNEDEEETEDEEEPNFNRDNQQFQQFFNALFLEN</sequence>
<feature type="compositionally biased region" description="Acidic residues" evidence="1">
    <location>
        <begin position="139"/>
        <end position="161"/>
    </location>
</feature>